<evidence type="ECO:0000256" key="5">
    <source>
        <dbReference type="ARBA" id="ARBA00023163"/>
    </source>
</evidence>
<dbReference type="GO" id="GO:0006352">
    <property type="term" value="P:DNA-templated transcription initiation"/>
    <property type="evidence" value="ECO:0007669"/>
    <property type="project" value="InterPro"/>
</dbReference>
<dbReference type="PATRIC" id="fig|1150469.3.peg.586"/>
<dbReference type="SUPFAM" id="SSF88659">
    <property type="entry name" value="Sigma3 and sigma4 domains of RNA polymerase sigma factors"/>
    <property type="match status" value="1"/>
</dbReference>
<evidence type="ECO:0000256" key="4">
    <source>
        <dbReference type="ARBA" id="ARBA00023125"/>
    </source>
</evidence>
<keyword evidence="5 6" id="KW-0804">Transcription</keyword>
<dbReference type="PANTHER" id="PTHR43133:SF62">
    <property type="entry name" value="RNA POLYMERASE SIGMA FACTOR SIGZ"/>
    <property type="match status" value="1"/>
</dbReference>
<dbReference type="InterPro" id="IPR013324">
    <property type="entry name" value="RNA_pol_sigma_r3/r4-like"/>
</dbReference>
<evidence type="ECO:0000256" key="6">
    <source>
        <dbReference type="RuleBase" id="RU000716"/>
    </source>
</evidence>
<dbReference type="KEGG" id="rpm:RSPPHO_00494"/>
<gene>
    <name evidence="9" type="ORF">RSPPHO_00494</name>
</gene>
<dbReference type="HOGENOM" id="CLU_047691_9_3_5"/>
<keyword evidence="3 6" id="KW-0731">Sigma factor</keyword>
<dbReference type="eggNOG" id="COG1595">
    <property type="taxonomic scope" value="Bacteria"/>
</dbReference>
<dbReference type="Gene3D" id="1.10.1740.10">
    <property type="match status" value="1"/>
</dbReference>
<dbReference type="EMBL" id="HE663493">
    <property type="protein sequence ID" value="CCG07120.1"/>
    <property type="molecule type" value="Genomic_DNA"/>
</dbReference>
<dbReference type="PROSITE" id="PS01063">
    <property type="entry name" value="SIGMA70_ECF"/>
    <property type="match status" value="1"/>
</dbReference>
<dbReference type="InterPro" id="IPR007627">
    <property type="entry name" value="RNA_pol_sigma70_r2"/>
</dbReference>
<evidence type="ECO:0000256" key="1">
    <source>
        <dbReference type="ARBA" id="ARBA00010641"/>
    </source>
</evidence>
<dbReference type="Pfam" id="PF04542">
    <property type="entry name" value="Sigma70_r2"/>
    <property type="match status" value="1"/>
</dbReference>
<sequence>MVYREVRRVGFLERGRGRMTSLVLPAQDHAALIEAIARDRDRTAFAELFRYFAPRVKAYLRRLGAPDAVAEELAQETLLSVWRKADRYDATKAGASTWIFTIARNLRIDLLRREQRPDLDPEDPVLVPEAPVAADHALETQRRENRVRVALGHLPAEQAEVVRLAFFEDLTHADVAEKLGIPLGTVKSRLRLAFAKVRGHVGDDPS</sequence>
<dbReference type="SUPFAM" id="SSF88946">
    <property type="entry name" value="Sigma2 domain of RNA polymerase sigma factors"/>
    <property type="match status" value="1"/>
</dbReference>
<dbReference type="NCBIfam" id="TIGR02937">
    <property type="entry name" value="sigma70-ECF"/>
    <property type="match status" value="1"/>
</dbReference>
<dbReference type="Proteomes" id="UP000033220">
    <property type="component" value="Chromosome DSM 122"/>
</dbReference>
<dbReference type="STRING" id="1150469.RSPPHO_00494"/>
<evidence type="ECO:0000259" key="8">
    <source>
        <dbReference type="Pfam" id="PF04545"/>
    </source>
</evidence>
<evidence type="ECO:0000256" key="2">
    <source>
        <dbReference type="ARBA" id="ARBA00023015"/>
    </source>
</evidence>
<dbReference type="Gene3D" id="1.10.10.10">
    <property type="entry name" value="Winged helix-like DNA-binding domain superfamily/Winged helix DNA-binding domain"/>
    <property type="match status" value="1"/>
</dbReference>
<dbReference type="InterPro" id="IPR013325">
    <property type="entry name" value="RNA_pol_sigma_r2"/>
</dbReference>
<dbReference type="GO" id="GO:0003677">
    <property type="term" value="F:DNA binding"/>
    <property type="evidence" value="ECO:0007669"/>
    <property type="project" value="UniProtKB-KW"/>
</dbReference>
<dbReference type="OrthoDB" id="9784272at2"/>
<dbReference type="InterPro" id="IPR007630">
    <property type="entry name" value="RNA_pol_sigma70_r4"/>
</dbReference>
<dbReference type="InterPro" id="IPR039425">
    <property type="entry name" value="RNA_pol_sigma-70-like"/>
</dbReference>
<evidence type="ECO:0000256" key="3">
    <source>
        <dbReference type="ARBA" id="ARBA00023082"/>
    </source>
</evidence>
<protein>
    <recommendedName>
        <fullName evidence="6">RNA polymerase sigma factor</fullName>
    </recommendedName>
</protein>
<dbReference type="Pfam" id="PF04545">
    <property type="entry name" value="Sigma70_r4"/>
    <property type="match status" value="1"/>
</dbReference>
<accession>H6SP48</accession>
<dbReference type="GO" id="GO:0016987">
    <property type="term" value="F:sigma factor activity"/>
    <property type="evidence" value="ECO:0007669"/>
    <property type="project" value="UniProtKB-KW"/>
</dbReference>
<keyword evidence="10" id="KW-1185">Reference proteome</keyword>
<feature type="domain" description="RNA polymerase sigma-70 region 2" evidence="7">
    <location>
        <begin position="48"/>
        <end position="116"/>
    </location>
</feature>
<keyword evidence="4 6" id="KW-0238">DNA-binding</keyword>
<comment type="similarity">
    <text evidence="1 6">Belongs to the sigma-70 factor family. ECF subfamily.</text>
</comment>
<evidence type="ECO:0000259" key="7">
    <source>
        <dbReference type="Pfam" id="PF04542"/>
    </source>
</evidence>
<dbReference type="PANTHER" id="PTHR43133">
    <property type="entry name" value="RNA POLYMERASE ECF-TYPE SIGMA FACTO"/>
    <property type="match status" value="1"/>
</dbReference>
<dbReference type="InterPro" id="IPR036388">
    <property type="entry name" value="WH-like_DNA-bd_sf"/>
</dbReference>
<feature type="domain" description="RNA polymerase sigma-70 region 4" evidence="8">
    <location>
        <begin position="150"/>
        <end position="198"/>
    </location>
</feature>
<dbReference type="InterPro" id="IPR014284">
    <property type="entry name" value="RNA_pol_sigma-70_dom"/>
</dbReference>
<reference evidence="9 10" key="1">
    <citation type="submission" date="2012-02" db="EMBL/GenBank/DDBJ databases">
        <title>Shotgun genome sequence of Phaeospirillum photometricum DSM 122.</title>
        <authorList>
            <person name="Duquesne K."/>
            <person name="Sturgis J."/>
        </authorList>
    </citation>
    <scope>NUCLEOTIDE SEQUENCE [LARGE SCALE GENOMIC DNA]</scope>
    <source>
        <strain evidence="10">DSM122</strain>
    </source>
</reference>
<evidence type="ECO:0000313" key="10">
    <source>
        <dbReference type="Proteomes" id="UP000033220"/>
    </source>
</evidence>
<dbReference type="CDD" id="cd06171">
    <property type="entry name" value="Sigma70_r4"/>
    <property type="match status" value="1"/>
</dbReference>
<dbReference type="InterPro" id="IPR000838">
    <property type="entry name" value="RNA_pol_sigma70_ECF_CS"/>
</dbReference>
<name>H6SP48_PARPM</name>
<dbReference type="AlphaFoldDB" id="H6SP48"/>
<evidence type="ECO:0000313" key="9">
    <source>
        <dbReference type="EMBL" id="CCG07120.1"/>
    </source>
</evidence>
<organism evidence="9 10">
    <name type="scientific">Pararhodospirillum photometricum DSM 122</name>
    <dbReference type="NCBI Taxonomy" id="1150469"/>
    <lineage>
        <taxon>Bacteria</taxon>
        <taxon>Pseudomonadati</taxon>
        <taxon>Pseudomonadota</taxon>
        <taxon>Alphaproteobacteria</taxon>
        <taxon>Rhodospirillales</taxon>
        <taxon>Rhodospirillaceae</taxon>
        <taxon>Pararhodospirillum</taxon>
    </lineage>
</organism>
<keyword evidence="2 6" id="KW-0805">Transcription regulation</keyword>
<proteinExistence type="inferred from homology"/>